<reference evidence="8 9" key="1">
    <citation type="submission" date="2019-09" db="EMBL/GenBank/DDBJ databases">
        <title>Whole genome shotgun sequencing (WGS) of Ellagibacter isourolithinifaciens DSM 104140(T) and Adlercreutzia muris DSM 29508(T).</title>
        <authorList>
            <person name="Stoll D.A."/>
            <person name="Danylec N."/>
            <person name="Huch M."/>
        </authorList>
    </citation>
    <scope>NUCLEOTIDE SEQUENCE [LARGE SCALE GENOMIC DNA]</scope>
    <source>
        <strain evidence="8 9">DSM 104140</strain>
    </source>
</reference>
<feature type="transmembrane region" description="Helical" evidence="6">
    <location>
        <begin position="499"/>
        <end position="518"/>
    </location>
</feature>
<feature type="transmembrane region" description="Helical" evidence="6">
    <location>
        <begin position="73"/>
        <end position="93"/>
    </location>
</feature>
<dbReference type="InterPro" id="IPR036866">
    <property type="entry name" value="RibonucZ/Hydroxyglut_hydro"/>
</dbReference>
<feature type="transmembrane region" description="Helical" evidence="6">
    <location>
        <begin position="407"/>
        <end position="426"/>
    </location>
</feature>
<feature type="transmembrane region" description="Helical" evidence="6">
    <location>
        <begin position="372"/>
        <end position="395"/>
    </location>
</feature>
<organism evidence="8 9">
    <name type="scientific">Ellagibacter isourolithinifaciens</name>
    <dbReference type="NCBI Taxonomy" id="2137581"/>
    <lineage>
        <taxon>Bacteria</taxon>
        <taxon>Bacillati</taxon>
        <taxon>Actinomycetota</taxon>
        <taxon>Coriobacteriia</taxon>
        <taxon>Eggerthellales</taxon>
        <taxon>Eggerthellaceae</taxon>
        <taxon>Ellagibacter</taxon>
    </lineage>
</organism>
<feature type="transmembrane region" description="Helical" evidence="6">
    <location>
        <begin position="467"/>
        <end position="487"/>
    </location>
</feature>
<keyword evidence="5 6" id="KW-0472">Membrane</keyword>
<dbReference type="InterPro" id="IPR004477">
    <property type="entry name" value="ComEC_N"/>
</dbReference>
<feature type="transmembrane region" description="Helical" evidence="6">
    <location>
        <begin position="525"/>
        <end position="547"/>
    </location>
</feature>
<dbReference type="SUPFAM" id="SSF56281">
    <property type="entry name" value="Metallo-hydrolase/oxidoreductase"/>
    <property type="match status" value="1"/>
</dbReference>
<dbReference type="Proteomes" id="UP000468668">
    <property type="component" value="Unassembled WGS sequence"/>
</dbReference>
<evidence type="ECO:0000256" key="6">
    <source>
        <dbReference type="SAM" id="Phobius"/>
    </source>
</evidence>
<evidence type="ECO:0000256" key="4">
    <source>
        <dbReference type="ARBA" id="ARBA00022989"/>
    </source>
</evidence>
<evidence type="ECO:0000313" key="8">
    <source>
        <dbReference type="EMBL" id="KAB1642923.1"/>
    </source>
</evidence>
<keyword evidence="3 6" id="KW-0812">Transmembrane</keyword>
<dbReference type="PANTHER" id="PTHR30619:SF1">
    <property type="entry name" value="RECOMBINATION PROTEIN 2"/>
    <property type="match status" value="1"/>
</dbReference>
<feature type="transmembrane region" description="Helical" evidence="6">
    <location>
        <begin position="48"/>
        <end position="66"/>
    </location>
</feature>
<dbReference type="AlphaFoldDB" id="A0A6N6NRH2"/>
<feature type="transmembrane region" description="Helical" evidence="6">
    <location>
        <begin position="438"/>
        <end position="460"/>
    </location>
</feature>
<dbReference type="SMART" id="SM00849">
    <property type="entry name" value="Lactamase_B"/>
    <property type="match status" value="1"/>
</dbReference>
<evidence type="ECO:0000256" key="3">
    <source>
        <dbReference type="ARBA" id="ARBA00022692"/>
    </source>
</evidence>
<evidence type="ECO:0000256" key="5">
    <source>
        <dbReference type="ARBA" id="ARBA00023136"/>
    </source>
</evidence>
<dbReference type="Pfam" id="PF00753">
    <property type="entry name" value="Lactamase_B"/>
    <property type="match status" value="1"/>
</dbReference>
<keyword evidence="4 6" id="KW-1133">Transmembrane helix</keyword>
<accession>A0A6N6NRH2</accession>
<sequence length="804" mass="83975">MGNERGGHVKDAARRLRMRASVLGQHSSDTLDDPCAQGSVKRPSMPPLTILALALWGACAGSYTLGFRCAREFLVPLIFVACVLFALAIVALMRGAPPTLAVLTLGLAIGCVLGFSATLSYIAKADQVIASPVQEWCFTAEEDARQGDFGATVHVVAHSESNGEEHAVSVTLPKGESDIFYGDSFSATCALSQPREASAKRFYLQGTNAVSSPGAIERLDNSRSLGGVLANVRKSAIALFDGQGDTDALCQALVCGYREQLRDSDLYAACKTVGVAHLVAVSGAHLSITCGMIASVLQVVRTPRRLSLAIQLAVISIYLVLTGMPISALRAAAMAIVGMMSFLARRRRTTLSALGACIVVIITISPQSSVSISFFLSAMSTLGIIALMPLISSWLSNIPIVRRIAEPLALTLAAMVATTPFSAALFSQLPLVSPVANLVVAPLFTLALSVSLVGSVVSLAAPVVAPLALPFANGAAFLLAQAITIFAEIPFACVPVSLSVPWGLALSIAGPLLLWLLWPQLTGATIFAMVSAACACAIALVVVVPLFRPSEIVMLDVAQGDAFLVRSKGSAILIDTGNHDTLLKEALARQGIFHLDAVLITHADDDHCGSLQALDGVVAIDSVLVARDALTCDCESCENLIESASSVVGFANVEPLAVGDAIACGDFSLKVIWPHGFSDEGGNADSLCLLASLATSGGTWTALFCGDAESDQLKEIIDEGELGDIDIYKVGHHGSKAALTESVVEVIRPEISLISVGEGNRYGHPAAQTLSLLDKVGSHVFRADEMGDVSCEFSNDGIRITALG</sequence>
<name>A0A6N6NRH2_9ACTN</name>
<dbReference type="InterPro" id="IPR004797">
    <property type="entry name" value="Competence_ComEC/Rec2"/>
</dbReference>
<dbReference type="Gene3D" id="3.60.15.10">
    <property type="entry name" value="Ribonuclease Z/Hydroxyacylglutathione hydrolase-like"/>
    <property type="match status" value="1"/>
</dbReference>
<dbReference type="InterPro" id="IPR052159">
    <property type="entry name" value="Competence_DNA_uptake"/>
</dbReference>
<keyword evidence="9" id="KW-1185">Reference proteome</keyword>
<feature type="domain" description="Metallo-beta-lactamase" evidence="7">
    <location>
        <begin position="559"/>
        <end position="758"/>
    </location>
</feature>
<dbReference type="OrthoDB" id="7177610at2"/>
<feature type="transmembrane region" description="Helical" evidence="6">
    <location>
        <begin position="349"/>
        <end position="366"/>
    </location>
</feature>
<dbReference type="PANTHER" id="PTHR30619">
    <property type="entry name" value="DNA INTERNALIZATION/COMPETENCE PROTEIN COMEC/REC2"/>
    <property type="match status" value="1"/>
</dbReference>
<comment type="subcellular location">
    <subcellularLocation>
        <location evidence="1">Cell membrane</location>
        <topology evidence="1">Multi-pass membrane protein</topology>
    </subcellularLocation>
</comment>
<dbReference type="NCBIfam" id="TIGR00361">
    <property type="entry name" value="ComEC_Rec2"/>
    <property type="match status" value="1"/>
</dbReference>
<feature type="transmembrane region" description="Helical" evidence="6">
    <location>
        <begin position="275"/>
        <end position="297"/>
    </location>
</feature>
<protein>
    <submittedName>
        <fullName evidence="8">DNA internalization-related competence protein ComEC/Rec2</fullName>
    </submittedName>
</protein>
<feature type="transmembrane region" description="Helical" evidence="6">
    <location>
        <begin position="309"/>
        <end position="337"/>
    </location>
</feature>
<gene>
    <name evidence="8" type="ORF">F8C90_00630</name>
</gene>
<dbReference type="InterPro" id="IPR001279">
    <property type="entry name" value="Metallo-B-lactamas"/>
</dbReference>
<proteinExistence type="predicted"/>
<dbReference type="CDD" id="cd07731">
    <property type="entry name" value="ComA-like_MBL-fold"/>
    <property type="match status" value="1"/>
</dbReference>
<dbReference type="NCBIfam" id="TIGR00360">
    <property type="entry name" value="ComEC_N-term"/>
    <property type="match status" value="1"/>
</dbReference>
<evidence type="ECO:0000256" key="1">
    <source>
        <dbReference type="ARBA" id="ARBA00004651"/>
    </source>
</evidence>
<evidence type="ECO:0000256" key="2">
    <source>
        <dbReference type="ARBA" id="ARBA00022475"/>
    </source>
</evidence>
<comment type="caution">
    <text evidence="8">The sequence shown here is derived from an EMBL/GenBank/DDBJ whole genome shotgun (WGS) entry which is preliminary data.</text>
</comment>
<evidence type="ECO:0000259" key="7">
    <source>
        <dbReference type="SMART" id="SM00849"/>
    </source>
</evidence>
<dbReference type="InterPro" id="IPR035681">
    <property type="entry name" value="ComA-like_MBL"/>
</dbReference>
<feature type="transmembrane region" description="Helical" evidence="6">
    <location>
        <begin position="99"/>
        <end position="122"/>
    </location>
</feature>
<dbReference type="EMBL" id="WAJR01000001">
    <property type="protein sequence ID" value="KAB1642923.1"/>
    <property type="molecule type" value="Genomic_DNA"/>
</dbReference>
<dbReference type="GO" id="GO:0030420">
    <property type="term" value="P:establishment of competence for transformation"/>
    <property type="evidence" value="ECO:0007669"/>
    <property type="project" value="InterPro"/>
</dbReference>
<dbReference type="Pfam" id="PF03772">
    <property type="entry name" value="Competence"/>
    <property type="match status" value="1"/>
</dbReference>
<evidence type="ECO:0000313" key="9">
    <source>
        <dbReference type="Proteomes" id="UP000468668"/>
    </source>
</evidence>
<dbReference type="GO" id="GO:0005886">
    <property type="term" value="C:plasma membrane"/>
    <property type="evidence" value="ECO:0007669"/>
    <property type="project" value="UniProtKB-SubCell"/>
</dbReference>
<keyword evidence="2" id="KW-1003">Cell membrane</keyword>